<evidence type="ECO:0000313" key="6">
    <source>
        <dbReference type="Proteomes" id="UP000183995"/>
    </source>
</evidence>
<dbReference type="STRING" id="1123282.SAMN02745823_01731"/>
<evidence type="ECO:0000256" key="3">
    <source>
        <dbReference type="SAM" id="SignalP"/>
    </source>
</evidence>
<proteinExistence type="predicted"/>
<keyword evidence="6" id="KW-1185">Reference proteome</keyword>
<keyword evidence="3" id="KW-0732">Signal</keyword>
<feature type="region of interest" description="Disordered" evidence="1">
    <location>
        <begin position="308"/>
        <end position="379"/>
    </location>
</feature>
<dbReference type="AlphaFoldDB" id="A0A1M5XDM1"/>
<feature type="signal peptide" evidence="3">
    <location>
        <begin position="1"/>
        <end position="32"/>
    </location>
</feature>
<dbReference type="InterPro" id="IPR003343">
    <property type="entry name" value="Big_2"/>
</dbReference>
<evidence type="ECO:0000256" key="1">
    <source>
        <dbReference type="SAM" id="MobiDB-lite"/>
    </source>
</evidence>
<feature type="domain" description="BIG2" evidence="4">
    <location>
        <begin position="252"/>
        <end position="297"/>
    </location>
</feature>
<dbReference type="EMBL" id="FQXV01000005">
    <property type="protein sequence ID" value="SHH97920.1"/>
    <property type="molecule type" value="Genomic_DNA"/>
</dbReference>
<name>A0A1M5XDM1_9FIRM</name>
<keyword evidence="2" id="KW-1133">Transmembrane helix</keyword>
<reference evidence="5 6" key="1">
    <citation type="submission" date="2016-11" db="EMBL/GenBank/DDBJ databases">
        <authorList>
            <person name="Jaros S."/>
            <person name="Januszkiewicz K."/>
            <person name="Wedrychowicz H."/>
        </authorList>
    </citation>
    <scope>NUCLEOTIDE SEQUENCE [LARGE SCALE GENOMIC DNA]</scope>
    <source>
        <strain evidence="5 6">DSM 10068</strain>
    </source>
</reference>
<accession>A0A1M5XDM1</accession>
<keyword evidence="2" id="KW-0472">Membrane</keyword>
<dbReference type="InterPro" id="IPR008964">
    <property type="entry name" value="Invasin/intimin_cell_adhesion"/>
</dbReference>
<feature type="compositionally biased region" description="Gly residues" evidence="1">
    <location>
        <begin position="312"/>
        <end position="341"/>
    </location>
</feature>
<feature type="transmembrane region" description="Helical" evidence="2">
    <location>
        <begin position="406"/>
        <end position="427"/>
    </location>
</feature>
<dbReference type="SUPFAM" id="SSF49373">
    <property type="entry name" value="Invasin/intimin cell-adhesion fragments"/>
    <property type="match status" value="1"/>
</dbReference>
<feature type="compositionally biased region" description="Polar residues" evidence="1">
    <location>
        <begin position="360"/>
        <end position="374"/>
    </location>
</feature>
<dbReference type="Gene3D" id="2.60.40.1080">
    <property type="match status" value="1"/>
</dbReference>
<evidence type="ECO:0000259" key="4">
    <source>
        <dbReference type="Pfam" id="PF02368"/>
    </source>
</evidence>
<dbReference type="Pfam" id="PF02368">
    <property type="entry name" value="Big_2"/>
    <property type="match status" value="1"/>
</dbReference>
<protein>
    <submittedName>
        <fullName evidence="5">Ig-like domain (Group 2)</fullName>
    </submittedName>
</protein>
<evidence type="ECO:0000313" key="5">
    <source>
        <dbReference type="EMBL" id="SHH97920.1"/>
    </source>
</evidence>
<evidence type="ECO:0000256" key="2">
    <source>
        <dbReference type="SAM" id="Phobius"/>
    </source>
</evidence>
<gene>
    <name evidence="5" type="ORF">SAMN02745823_01731</name>
</gene>
<organism evidence="5 6">
    <name type="scientific">Sporobacter termitidis DSM 10068</name>
    <dbReference type="NCBI Taxonomy" id="1123282"/>
    <lineage>
        <taxon>Bacteria</taxon>
        <taxon>Bacillati</taxon>
        <taxon>Bacillota</taxon>
        <taxon>Clostridia</taxon>
        <taxon>Eubacteriales</taxon>
        <taxon>Oscillospiraceae</taxon>
        <taxon>Sporobacter</taxon>
    </lineage>
</organism>
<dbReference type="Proteomes" id="UP000183995">
    <property type="component" value="Unassembled WGS sequence"/>
</dbReference>
<feature type="chain" id="PRO_5038531184" evidence="3">
    <location>
        <begin position="33"/>
        <end position="445"/>
    </location>
</feature>
<keyword evidence="2" id="KW-0812">Transmembrane</keyword>
<sequence length="445" mass="47165">MIRLPKKTHIRRALALITALIAAALLSGTTQALDDDEFGGYAADTLTVRVGYFGGPYYEKHVFTLEELRGMDLVQADYTFIDNMPSVVIDHVEGVRLADVMDAAGIDLNSVQNFYFYTKDKSSGYFTTFSKKSLIDTPRYCYYSLPDNFDADSGRGNEHATENGVRVDTVLALGDDWNRVIAGAAFGSDYLNLNSNTRFRLVYGQKDAVTRTASDSAKWVHAINVDLGGAPTVTLDQSVLDLKVGSVFRSEARVMAADPVISQNAKVEWRSSDDSVASVDDDGSITVHADGTAVITASFMGQTAAVTVNGQPGEGASGSGASGSGTSGAGGGQGDGSGNAGGKPAVSAAPAGVEIKETTQENAGQVPLNQSSVKSEGDAGGVQNWRVYEMAKDAVALPVIREDNPLLPVIGALAAALFAGGVLYRVLKFKFDMGDHRYVFIRKPK</sequence>